<dbReference type="InterPro" id="IPR029753">
    <property type="entry name" value="D-isomer_DH_CS"/>
</dbReference>
<keyword evidence="3" id="KW-0520">NAD</keyword>
<evidence type="ECO:0000256" key="2">
    <source>
        <dbReference type="ARBA" id="ARBA00023002"/>
    </source>
</evidence>
<dbReference type="GO" id="GO:0005829">
    <property type="term" value="C:cytosol"/>
    <property type="evidence" value="ECO:0007669"/>
    <property type="project" value="TreeGrafter"/>
</dbReference>
<comment type="similarity">
    <text evidence="1">Belongs to the D-isomer specific 2-hydroxyacid dehydrogenase family.</text>
</comment>
<evidence type="ECO:0000259" key="4">
    <source>
        <dbReference type="Pfam" id="PF02826"/>
    </source>
</evidence>
<organism evidence="5 6">
    <name type="scientific">Coccidioides immitis RMSCC 3703</name>
    <dbReference type="NCBI Taxonomy" id="454286"/>
    <lineage>
        <taxon>Eukaryota</taxon>
        <taxon>Fungi</taxon>
        <taxon>Dikarya</taxon>
        <taxon>Ascomycota</taxon>
        <taxon>Pezizomycotina</taxon>
        <taxon>Eurotiomycetes</taxon>
        <taxon>Eurotiomycetidae</taxon>
        <taxon>Onygenales</taxon>
        <taxon>Onygenaceae</taxon>
        <taxon>Coccidioides</taxon>
    </lineage>
</organism>
<dbReference type="Pfam" id="PF02826">
    <property type="entry name" value="2-Hacid_dh_C"/>
    <property type="match status" value="1"/>
</dbReference>
<dbReference type="Gene3D" id="3.40.50.720">
    <property type="entry name" value="NAD(P)-binding Rossmann-like Domain"/>
    <property type="match status" value="2"/>
</dbReference>
<dbReference type="OrthoDB" id="9991913at2759"/>
<dbReference type="InterPro" id="IPR050223">
    <property type="entry name" value="D-isomer_2-hydroxyacid_DH"/>
</dbReference>
<dbReference type="GO" id="GO:0016618">
    <property type="term" value="F:hydroxypyruvate reductase [NAD(P)H] activity"/>
    <property type="evidence" value="ECO:0007669"/>
    <property type="project" value="TreeGrafter"/>
</dbReference>
<dbReference type="PANTHER" id="PTHR10996">
    <property type="entry name" value="2-HYDROXYACID DEHYDROGENASE-RELATED"/>
    <property type="match status" value="1"/>
</dbReference>
<reference evidence="6" key="1">
    <citation type="journal article" date="2010" name="Genome Res.">
        <title>Population genomic sequencing of Coccidioides fungi reveals recent hybridization and transposon control.</title>
        <authorList>
            <person name="Neafsey D.E."/>
            <person name="Barker B.M."/>
            <person name="Sharpton T.J."/>
            <person name="Stajich J.E."/>
            <person name="Park D.J."/>
            <person name="Whiston E."/>
            <person name="Hung C.-Y."/>
            <person name="McMahan C."/>
            <person name="White J."/>
            <person name="Sykes S."/>
            <person name="Heiman D."/>
            <person name="Young S."/>
            <person name="Zeng Q."/>
            <person name="Abouelleil A."/>
            <person name="Aftuck L."/>
            <person name="Bessette D."/>
            <person name="Brown A."/>
            <person name="FitzGerald M."/>
            <person name="Lui A."/>
            <person name="Macdonald J.P."/>
            <person name="Priest M."/>
            <person name="Orbach M.J."/>
            <person name="Galgiani J.N."/>
            <person name="Kirkland T.N."/>
            <person name="Cole G.T."/>
            <person name="Birren B.W."/>
            <person name="Henn M.R."/>
            <person name="Taylor J.W."/>
            <person name="Rounsley S.D."/>
        </authorList>
    </citation>
    <scope>NUCLEOTIDE SEQUENCE [LARGE SCALE GENOMIC DNA]</scope>
    <source>
        <strain evidence="6">RMSCC 3703</strain>
    </source>
</reference>
<sequence>MVWKTTLGHDPRGRTLGILGMGGIGREVARRARVFGMNIIYHNRRRLPRELEGDATYVSFDDLLCKSDVLSLNLSLNASTRHIISGPEFEKMKDGVVIINTARGALINEKALVDALNSGKVFSAGLDVFENEPSVEPGLLNNPRVMLLPHIGTTTLETQREMELLVLENLRSCLEKGTLVTLVPEQRDALHQVNGLENGHVERNGHLNGWNGVHV</sequence>
<feature type="domain" description="D-isomer specific 2-hydroxyacid dehydrogenase NAD-binding" evidence="4">
    <location>
        <begin position="4"/>
        <end position="152"/>
    </location>
</feature>
<name>A0A0J8QIA4_COCIT</name>
<accession>A0A0J8QIA4</accession>
<keyword evidence="2" id="KW-0560">Oxidoreductase</keyword>
<gene>
    <name evidence="5" type="ORF">CISG_00484</name>
</gene>
<evidence type="ECO:0000256" key="1">
    <source>
        <dbReference type="ARBA" id="ARBA00005854"/>
    </source>
</evidence>
<dbReference type="STRING" id="454286.A0A0J8QIA4"/>
<dbReference type="GO" id="GO:0030267">
    <property type="term" value="F:glyoxylate reductase (NADPH) activity"/>
    <property type="evidence" value="ECO:0007669"/>
    <property type="project" value="TreeGrafter"/>
</dbReference>
<dbReference type="PROSITE" id="PS00065">
    <property type="entry name" value="D_2_HYDROXYACID_DH_1"/>
    <property type="match status" value="1"/>
</dbReference>
<dbReference type="Proteomes" id="UP000054559">
    <property type="component" value="Unassembled WGS sequence"/>
</dbReference>
<dbReference type="PANTHER" id="PTHR10996:SF257">
    <property type="entry name" value="GLYOXYLATE REDUCTASE 1"/>
    <property type="match status" value="1"/>
</dbReference>
<dbReference type="SUPFAM" id="SSF51735">
    <property type="entry name" value="NAD(P)-binding Rossmann-fold domains"/>
    <property type="match status" value="1"/>
</dbReference>
<dbReference type="EMBL" id="DS268118">
    <property type="protein sequence ID" value="KMU72175.1"/>
    <property type="molecule type" value="Genomic_DNA"/>
</dbReference>
<evidence type="ECO:0000256" key="3">
    <source>
        <dbReference type="ARBA" id="ARBA00023027"/>
    </source>
</evidence>
<evidence type="ECO:0000313" key="6">
    <source>
        <dbReference type="Proteomes" id="UP000054559"/>
    </source>
</evidence>
<dbReference type="InterPro" id="IPR036291">
    <property type="entry name" value="NAD(P)-bd_dom_sf"/>
</dbReference>
<evidence type="ECO:0000313" key="5">
    <source>
        <dbReference type="EMBL" id="KMU72175.1"/>
    </source>
</evidence>
<dbReference type="PROSITE" id="PS00671">
    <property type="entry name" value="D_2_HYDROXYACID_DH_3"/>
    <property type="match status" value="1"/>
</dbReference>
<dbReference type="FunFam" id="3.40.50.720:FF:000203">
    <property type="entry name" value="D-3-phosphoglycerate dehydrogenase (SerA)"/>
    <property type="match status" value="1"/>
</dbReference>
<protein>
    <submittedName>
        <fullName evidence="5">2-ketogluconate reductase</fullName>
    </submittedName>
</protein>
<dbReference type="InterPro" id="IPR006140">
    <property type="entry name" value="D-isomer_DH_NAD-bd"/>
</dbReference>
<dbReference type="InterPro" id="IPR029752">
    <property type="entry name" value="D-isomer_DH_CS1"/>
</dbReference>
<proteinExistence type="inferred from homology"/>
<dbReference type="AlphaFoldDB" id="A0A0J8QIA4"/>
<dbReference type="GO" id="GO:0051287">
    <property type="term" value="F:NAD binding"/>
    <property type="evidence" value="ECO:0007669"/>
    <property type="project" value="InterPro"/>
</dbReference>